<evidence type="ECO:0000313" key="1">
    <source>
        <dbReference type="EMBL" id="KAK5635022.1"/>
    </source>
</evidence>
<proteinExistence type="predicted"/>
<dbReference type="Proteomes" id="UP001305414">
    <property type="component" value="Unassembled WGS sequence"/>
</dbReference>
<keyword evidence="2" id="KW-1185">Reference proteome</keyword>
<accession>A0AAN7USW1</accession>
<dbReference type="AlphaFoldDB" id="A0AAN7USW1"/>
<reference evidence="1 2" key="1">
    <citation type="submission" date="2023-10" db="EMBL/GenBank/DDBJ databases">
        <title>Draft genome sequence of Xylaria bambusicola isolate GMP-LS, the root and basal stem rot pathogen of sugarcane in Indonesia.</title>
        <authorList>
            <person name="Selvaraj P."/>
            <person name="Muralishankar V."/>
            <person name="Muruganantham S."/>
            <person name="Sp S."/>
            <person name="Haryani S."/>
            <person name="Lau K.J.X."/>
            <person name="Naqvi N.I."/>
        </authorList>
    </citation>
    <scope>NUCLEOTIDE SEQUENCE [LARGE SCALE GENOMIC DNA]</scope>
    <source>
        <strain evidence="1">GMP-LS</strain>
    </source>
</reference>
<name>A0AAN7USW1_9PEZI</name>
<comment type="caution">
    <text evidence="1">The sequence shown here is derived from an EMBL/GenBank/DDBJ whole genome shotgun (WGS) entry which is preliminary data.</text>
</comment>
<organism evidence="1 2">
    <name type="scientific">Xylaria bambusicola</name>
    <dbReference type="NCBI Taxonomy" id="326684"/>
    <lineage>
        <taxon>Eukaryota</taxon>
        <taxon>Fungi</taxon>
        <taxon>Dikarya</taxon>
        <taxon>Ascomycota</taxon>
        <taxon>Pezizomycotina</taxon>
        <taxon>Sordariomycetes</taxon>
        <taxon>Xylariomycetidae</taxon>
        <taxon>Xylariales</taxon>
        <taxon>Xylariaceae</taxon>
        <taxon>Xylaria</taxon>
    </lineage>
</organism>
<evidence type="ECO:0000313" key="2">
    <source>
        <dbReference type="Proteomes" id="UP001305414"/>
    </source>
</evidence>
<dbReference type="EMBL" id="JAWHQM010000047">
    <property type="protein sequence ID" value="KAK5635022.1"/>
    <property type="molecule type" value="Genomic_DNA"/>
</dbReference>
<sequence>MLPAWLASNLLAQHADEILVDPITRVSAEHIEILKFQGPTARSQKVIYLSVVVQKKRLSLGDFLACEVVDFKLEL</sequence>
<gene>
    <name evidence="1" type="ORF">RRF57_010734</name>
</gene>
<protein>
    <submittedName>
        <fullName evidence="1">Uncharacterized protein</fullName>
    </submittedName>
</protein>